<name>A0A370DBH8_9GAMM</name>
<organism evidence="1 2">
    <name type="scientific">endosymbiont of Galathealinum brachiosum</name>
    <dbReference type="NCBI Taxonomy" id="2200906"/>
    <lineage>
        <taxon>Bacteria</taxon>
        <taxon>Pseudomonadati</taxon>
        <taxon>Pseudomonadota</taxon>
        <taxon>Gammaproteobacteria</taxon>
        <taxon>sulfur-oxidizing symbionts</taxon>
    </lineage>
</organism>
<proteinExistence type="predicted"/>
<evidence type="ECO:0000313" key="2">
    <source>
        <dbReference type="Proteomes" id="UP000254266"/>
    </source>
</evidence>
<protein>
    <submittedName>
        <fullName evidence="1">Uncharacterized protein</fullName>
    </submittedName>
</protein>
<comment type="caution">
    <text evidence="1">The sequence shown here is derived from an EMBL/GenBank/DDBJ whole genome shotgun (WGS) entry which is preliminary data.</text>
</comment>
<gene>
    <name evidence="1" type="ORF">DIZ80_15780</name>
</gene>
<dbReference type="Proteomes" id="UP000254266">
    <property type="component" value="Unassembled WGS sequence"/>
</dbReference>
<dbReference type="EMBL" id="QFXC01000013">
    <property type="protein sequence ID" value="RDH81536.1"/>
    <property type="molecule type" value="Genomic_DNA"/>
</dbReference>
<sequence length="358" mass="41524">MKSVFLIKTPLQLLNAIEAKHYFKLSKDDCIVIIMADRKSQPQIQALTESIDEWCDVVSLNEINLFFGSPFLKNITSIFGKLQQSKYFKRSFFYVPRLNKISRYLGDVEYIVVGYTNYVYMNHFINVTPHRELVFLDDGNGTLDLSEKRKNGFNKNSNIKLSKKIKLYGKRLIQGIKEQEEDKACFFTAYDISVRSTDRVVKNEFNYLRSNVDSLPTIDEAYFIGSPLSEITIITQDEYLTQLSKVKKYFGQKPLIYIAHRRDSAEKLDLIKNKLGIKVVLFDYPIEYQLAFIGPRPIVLASFYSAALDSCRLIFGDELKIISFRLNMENSIIREKVESIYASYEATINDNFIVESDY</sequence>
<reference evidence="1 2" key="1">
    <citation type="journal article" date="2018" name="ISME J.">
        <title>Endosymbiont genomes yield clues of tubeworm success.</title>
        <authorList>
            <person name="Li Y."/>
            <person name="Liles M.R."/>
            <person name="Halanych K.M."/>
        </authorList>
    </citation>
    <scope>NUCLEOTIDE SEQUENCE [LARGE SCALE GENOMIC DNA]</scope>
    <source>
        <strain evidence="1">A1464</strain>
    </source>
</reference>
<keyword evidence="2" id="KW-1185">Reference proteome</keyword>
<evidence type="ECO:0000313" key="1">
    <source>
        <dbReference type="EMBL" id="RDH81536.1"/>
    </source>
</evidence>
<dbReference type="AlphaFoldDB" id="A0A370DBH8"/>
<accession>A0A370DBH8</accession>